<gene>
    <name evidence="2" type="ORF">BKA67DRAFT_528416</name>
</gene>
<dbReference type="RefSeq" id="XP_045950991.1">
    <property type="nucleotide sequence ID" value="XM_046098943.1"/>
</dbReference>
<proteinExistence type="predicted"/>
<dbReference type="AlphaFoldDB" id="A0A9P8UA55"/>
<dbReference type="InterPro" id="IPR011059">
    <property type="entry name" value="Metal-dep_hydrolase_composite"/>
</dbReference>
<dbReference type="PANTHER" id="PTHR43135">
    <property type="entry name" value="ALPHA-D-RIBOSE 1-METHYLPHOSPHONATE 5-TRIPHOSPHATE DIPHOSPHATASE"/>
    <property type="match status" value="1"/>
</dbReference>
<dbReference type="CDD" id="cd01299">
    <property type="entry name" value="Met_dep_hydrolase_A"/>
    <property type="match status" value="1"/>
</dbReference>
<name>A0A9P8UA55_9PEZI</name>
<feature type="domain" description="Amidohydrolase-related" evidence="1">
    <location>
        <begin position="91"/>
        <end position="441"/>
    </location>
</feature>
<dbReference type="EMBL" id="JAGPXC010000014">
    <property type="protein sequence ID" value="KAH6639917.1"/>
    <property type="molecule type" value="Genomic_DNA"/>
</dbReference>
<dbReference type="InterPro" id="IPR051781">
    <property type="entry name" value="Metallo-dep_Hydrolase"/>
</dbReference>
<accession>A0A9P8UA55</accession>
<dbReference type="OrthoDB" id="194468at2759"/>
<sequence length="461" mass="49574">MDATSDDISLEKQLDADPEKLIKPWKLPPRKSYVFTNATVVDPVAGSLIRNAWVKISDGLIVYVKYSHGPSPLVEVEVEEGSTIIDCTGLYLCPGLIDAHVHLTAVPGSASLDGSMGDDAAVSHFRQPYVASQSLKRGFTSLRDCGGATLALKEAIADNVFPGPRLFIANRALSQTGGHGDRRGPHNKSAPSCCGGLSVVVDGVDECIRAAREQLRTGADFVKIMVGGGVASPSDRLSNTQFTSAEIRAIVEVAESYGTFVTAHAYTPRAIRHAVSAGVRGIEHGNLVDADAARLMAERGVWLTPTLVTYEAMADADKYAGFLPPENAAKNREVLEKGLESLRIARDAGVKMCYGSDLLGPLTAEQSGEFAIRRRALGNVEVLRAATVNPAEMLGQEEFLGQIRDGFAADLLVLNVDPLEDITVLATPQKHLLAVVKDGRVWESRWRALPVDVREPSDWIQ</sequence>
<evidence type="ECO:0000313" key="2">
    <source>
        <dbReference type="EMBL" id="KAH6639917.1"/>
    </source>
</evidence>
<dbReference type="GO" id="GO:0016810">
    <property type="term" value="F:hydrolase activity, acting on carbon-nitrogen (but not peptide) bonds"/>
    <property type="evidence" value="ECO:0007669"/>
    <property type="project" value="InterPro"/>
</dbReference>
<dbReference type="Pfam" id="PF01979">
    <property type="entry name" value="Amidohydro_1"/>
    <property type="match status" value="1"/>
</dbReference>
<dbReference type="GeneID" id="70127835"/>
<evidence type="ECO:0000259" key="1">
    <source>
        <dbReference type="Pfam" id="PF01979"/>
    </source>
</evidence>
<organism evidence="2 3">
    <name type="scientific">Truncatella angustata</name>
    <dbReference type="NCBI Taxonomy" id="152316"/>
    <lineage>
        <taxon>Eukaryota</taxon>
        <taxon>Fungi</taxon>
        <taxon>Dikarya</taxon>
        <taxon>Ascomycota</taxon>
        <taxon>Pezizomycotina</taxon>
        <taxon>Sordariomycetes</taxon>
        <taxon>Xylariomycetidae</taxon>
        <taxon>Amphisphaeriales</taxon>
        <taxon>Sporocadaceae</taxon>
        <taxon>Truncatella</taxon>
    </lineage>
</organism>
<evidence type="ECO:0000313" key="3">
    <source>
        <dbReference type="Proteomes" id="UP000758603"/>
    </source>
</evidence>
<dbReference type="InterPro" id="IPR057744">
    <property type="entry name" value="OTAase-like"/>
</dbReference>
<dbReference type="Proteomes" id="UP000758603">
    <property type="component" value="Unassembled WGS sequence"/>
</dbReference>
<dbReference type="SUPFAM" id="SSF51556">
    <property type="entry name" value="Metallo-dependent hydrolases"/>
    <property type="match status" value="1"/>
</dbReference>
<dbReference type="InterPro" id="IPR032466">
    <property type="entry name" value="Metal_Hydrolase"/>
</dbReference>
<reference evidence="2" key="1">
    <citation type="journal article" date="2021" name="Nat. Commun.">
        <title>Genetic determinants of endophytism in the Arabidopsis root mycobiome.</title>
        <authorList>
            <person name="Mesny F."/>
            <person name="Miyauchi S."/>
            <person name="Thiergart T."/>
            <person name="Pickel B."/>
            <person name="Atanasova L."/>
            <person name="Karlsson M."/>
            <person name="Huettel B."/>
            <person name="Barry K.W."/>
            <person name="Haridas S."/>
            <person name="Chen C."/>
            <person name="Bauer D."/>
            <person name="Andreopoulos W."/>
            <person name="Pangilinan J."/>
            <person name="LaButti K."/>
            <person name="Riley R."/>
            <person name="Lipzen A."/>
            <person name="Clum A."/>
            <person name="Drula E."/>
            <person name="Henrissat B."/>
            <person name="Kohler A."/>
            <person name="Grigoriev I.V."/>
            <person name="Martin F.M."/>
            <person name="Hacquard S."/>
        </authorList>
    </citation>
    <scope>NUCLEOTIDE SEQUENCE</scope>
    <source>
        <strain evidence="2">MPI-SDFR-AT-0073</strain>
    </source>
</reference>
<protein>
    <submittedName>
        <fullName evidence="2">Amidohydrolase</fullName>
    </submittedName>
</protein>
<comment type="caution">
    <text evidence="2">The sequence shown here is derived from an EMBL/GenBank/DDBJ whole genome shotgun (WGS) entry which is preliminary data.</text>
</comment>
<keyword evidence="3" id="KW-1185">Reference proteome</keyword>
<dbReference type="PANTHER" id="PTHR43135:SF3">
    <property type="entry name" value="ALPHA-D-RIBOSE 1-METHYLPHOSPHONATE 5-TRIPHOSPHATE DIPHOSPHATASE"/>
    <property type="match status" value="1"/>
</dbReference>
<dbReference type="Gene3D" id="2.30.40.10">
    <property type="entry name" value="Urease, subunit C, domain 1"/>
    <property type="match status" value="1"/>
</dbReference>
<dbReference type="InterPro" id="IPR006680">
    <property type="entry name" value="Amidohydro-rel"/>
</dbReference>
<dbReference type="Gene3D" id="3.20.20.140">
    <property type="entry name" value="Metal-dependent hydrolases"/>
    <property type="match status" value="1"/>
</dbReference>
<dbReference type="SUPFAM" id="SSF51338">
    <property type="entry name" value="Composite domain of metallo-dependent hydrolases"/>
    <property type="match status" value="1"/>
</dbReference>